<name>A0A841BHT7_9PSEU</name>
<evidence type="ECO:0000313" key="3">
    <source>
        <dbReference type="Proteomes" id="UP000580861"/>
    </source>
</evidence>
<sequence>MAAKANAWTDECAAKGYQAIEPDNYDSFTRSEGLLSTEDAQAHIRLLSAHAHEKGLAIG</sequence>
<organism evidence="2 3">
    <name type="scientific">Amycolatopsis umgeniensis</name>
    <dbReference type="NCBI Taxonomy" id="336628"/>
    <lineage>
        <taxon>Bacteria</taxon>
        <taxon>Bacillati</taxon>
        <taxon>Actinomycetota</taxon>
        <taxon>Actinomycetes</taxon>
        <taxon>Pseudonocardiales</taxon>
        <taxon>Pseudonocardiaceae</taxon>
        <taxon>Amycolatopsis</taxon>
    </lineage>
</organism>
<dbReference type="Pfam" id="PF03537">
    <property type="entry name" value="Glyco_hydro_114"/>
    <property type="match status" value="1"/>
</dbReference>
<feature type="domain" description="Glycoside-hydrolase family GH114 TIM-barrel" evidence="1">
    <location>
        <begin position="5"/>
        <end position="59"/>
    </location>
</feature>
<comment type="caution">
    <text evidence="2">The sequence shown here is derived from an EMBL/GenBank/DDBJ whole genome shotgun (WGS) entry which is preliminary data.</text>
</comment>
<evidence type="ECO:0000259" key="1">
    <source>
        <dbReference type="Pfam" id="PF03537"/>
    </source>
</evidence>
<dbReference type="InterPro" id="IPR004352">
    <property type="entry name" value="GH114_TIM-barrel"/>
</dbReference>
<protein>
    <recommendedName>
        <fullName evidence="1">Glycoside-hydrolase family GH114 TIM-barrel domain-containing protein</fullName>
    </recommendedName>
</protein>
<dbReference type="AlphaFoldDB" id="A0A841BHT7"/>
<keyword evidence="3" id="KW-1185">Reference proteome</keyword>
<proteinExistence type="predicted"/>
<reference evidence="2 3" key="1">
    <citation type="submission" date="2020-08" db="EMBL/GenBank/DDBJ databases">
        <title>Sequencing the genomes of 1000 actinobacteria strains.</title>
        <authorList>
            <person name="Klenk H.-P."/>
        </authorList>
    </citation>
    <scope>NUCLEOTIDE SEQUENCE [LARGE SCALE GENOMIC DNA]</scope>
    <source>
        <strain evidence="2 3">DSM 45272</strain>
    </source>
</reference>
<evidence type="ECO:0000313" key="2">
    <source>
        <dbReference type="EMBL" id="MBB5858335.1"/>
    </source>
</evidence>
<gene>
    <name evidence="2" type="ORF">HDA45_008422</name>
</gene>
<dbReference type="EMBL" id="JACHMX010000001">
    <property type="protein sequence ID" value="MBB5858335.1"/>
    <property type="molecule type" value="Genomic_DNA"/>
</dbReference>
<dbReference type="Proteomes" id="UP000580861">
    <property type="component" value="Unassembled WGS sequence"/>
</dbReference>
<accession>A0A841BHT7</accession>